<feature type="chain" id="PRO_5044248325" description="Alpha-galactosidase" evidence="9">
    <location>
        <begin position="19"/>
        <end position="474"/>
    </location>
</feature>
<evidence type="ECO:0000256" key="9">
    <source>
        <dbReference type="SAM" id="SignalP"/>
    </source>
</evidence>
<dbReference type="EC" id="3.2.1.22" evidence="3 7"/>
<comment type="similarity">
    <text evidence="2 7">Belongs to the glycosyl hydrolase 27 family.</text>
</comment>
<comment type="caution">
    <text evidence="11">The sequence shown here is derived from an EMBL/GenBank/DDBJ whole genome shotgun (WGS) entry which is preliminary data.</text>
</comment>
<dbReference type="InterPro" id="IPR013780">
    <property type="entry name" value="Glyco_hydro_b"/>
</dbReference>
<evidence type="ECO:0000313" key="12">
    <source>
        <dbReference type="Proteomes" id="UP001515480"/>
    </source>
</evidence>
<dbReference type="AlphaFoldDB" id="A0AB34KD78"/>
<evidence type="ECO:0000256" key="1">
    <source>
        <dbReference type="ARBA" id="ARBA00001255"/>
    </source>
</evidence>
<evidence type="ECO:0000256" key="2">
    <source>
        <dbReference type="ARBA" id="ARBA00009743"/>
    </source>
</evidence>
<dbReference type="Gene3D" id="2.60.40.1180">
    <property type="entry name" value="Golgi alpha-mannosidase II"/>
    <property type="match status" value="1"/>
</dbReference>
<evidence type="ECO:0000256" key="3">
    <source>
        <dbReference type="ARBA" id="ARBA00012755"/>
    </source>
</evidence>
<dbReference type="InterPro" id="IPR002241">
    <property type="entry name" value="Glyco_hydro_27"/>
</dbReference>
<evidence type="ECO:0000259" key="10">
    <source>
        <dbReference type="Pfam" id="PF17801"/>
    </source>
</evidence>
<comment type="catalytic activity">
    <reaction evidence="1 7">
        <text>Hydrolysis of terminal, non-reducing alpha-D-galactose residues in alpha-D-galactosides, including galactose oligosaccharides, galactomannans and galactolipids.</text>
        <dbReference type="EC" id="3.2.1.22"/>
    </reaction>
</comment>
<keyword evidence="12" id="KW-1185">Reference proteome</keyword>
<reference evidence="11 12" key="1">
    <citation type="journal article" date="2024" name="Science">
        <title>Giant polyketide synthase enzymes in the biosynthesis of giant marine polyether toxins.</title>
        <authorList>
            <person name="Fallon T.R."/>
            <person name="Shende V.V."/>
            <person name="Wierzbicki I.H."/>
            <person name="Pendleton A.L."/>
            <person name="Watervoot N.F."/>
            <person name="Auber R.P."/>
            <person name="Gonzalez D.J."/>
            <person name="Wisecaver J.H."/>
            <person name="Moore B.S."/>
        </authorList>
    </citation>
    <scope>NUCLEOTIDE SEQUENCE [LARGE SCALE GENOMIC DNA]</scope>
    <source>
        <strain evidence="11 12">12B1</strain>
    </source>
</reference>
<dbReference type="InterPro" id="IPR017853">
    <property type="entry name" value="GH"/>
</dbReference>
<dbReference type="PANTHER" id="PTHR11452">
    <property type="entry name" value="ALPHA-GALACTOSIDASE/ALPHA-N-ACETYLGALACTOSAMINIDASE"/>
    <property type="match status" value="1"/>
</dbReference>
<keyword evidence="4 9" id="KW-0732">Signal</keyword>
<dbReference type="Pfam" id="PF17801">
    <property type="entry name" value="Melibiase_C"/>
    <property type="match status" value="1"/>
</dbReference>
<dbReference type="Gene3D" id="3.20.20.70">
    <property type="entry name" value="Aldolase class I"/>
    <property type="match status" value="1"/>
</dbReference>
<evidence type="ECO:0000256" key="5">
    <source>
        <dbReference type="ARBA" id="ARBA00022801"/>
    </source>
</evidence>
<dbReference type="GO" id="GO:0004557">
    <property type="term" value="F:alpha-galactosidase activity"/>
    <property type="evidence" value="ECO:0007669"/>
    <property type="project" value="UniProtKB-EC"/>
</dbReference>
<feature type="transmembrane region" description="Helical" evidence="8">
    <location>
        <begin position="331"/>
        <end position="353"/>
    </location>
</feature>
<feature type="domain" description="Alpha galactosidase C-terminal" evidence="10">
    <location>
        <begin position="391"/>
        <end position="462"/>
    </location>
</feature>
<keyword evidence="8" id="KW-0472">Membrane</keyword>
<feature type="signal peptide" evidence="9">
    <location>
        <begin position="1"/>
        <end position="18"/>
    </location>
</feature>
<keyword evidence="8" id="KW-1133">Transmembrane helix</keyword>
<dbReference type="PANTHER" id="PTHR11452:SF33">
    <property type="entry name" value="ALPHA-GALACTOSIDASE 2"/>
    <property type="match status" value="1"/>
</dbReference>
<dbReference type="PRINTS" id="PR00740">
    <property type="entry name" value="GLHYDRLASE27"/>
</dbReference>
<protein>
    <recommendedName>
        <fullName evidence="3 7">Alpha-galactosidase</fullName>
        <ecNumber evidence="3 7">3.2.1.22</ecNumber>
    </recommendedName>
    <alternativeName>
        <fullName evidence="7">Melibiase</fullName>
    </alternativeName>
</protein>
<accession>A0AB34KD78</accession>
<organism evidence="11 12">
    <name type="scientific">Prymnesium parvum</name>
    <name type="common">Toxic golden alga</name>
    <dbReference type="NCBI Taxonomy" id="97485"/>
    <lineage>
        <taxon>Eukaryota</taxon>
        <taxon>Haptista</taxon>
        <taxon>Haptophyta</taxon>
        <taxon>Prymnesiophyceae</taxon>
        <taxon>Prymnesiales</taxon>
        <taxon>Prymnesiaceae</taxon>
        <taxon>Prymnesium</taxon>
    </lineage>
</organism>
<proteinExistence type="inferred from homology"/>
<dbReference type="GO" id="GO:0005975">
    <property type="term" value="P:carbohydrate metabolic process"/>
    <property type="evidence" value="ECO:0007669"/>
    <property type="project" value="InterPro"/>
</dbReference>
<keyword evidence="8" id="KW-0812">Transmembrane</keyword>
<dbReference type="InterPro" id="IPR041233">
    <property type="entry name" value="Melibiase_C"/>
</dbReference>
<feature type="transmembrane region" description="Helical" evidence="8">
    <location>
        <begin position="365"/>
        <end position="384"/>
    </location>
</feature>
<dbReference type="InterPro" id="IPR013785">
    <property type="entry name" value="Aldolase_TIM"/>
</dbReference>
<gene>
    <name evidence="11" type="ORF">AB1Y20_001687</name>
</gene>
<evidence type="ECO:0000256" key="8">
    <source>
        <dbReference type="SAM" id="Phobius"/>
    </source>
</evidence>
<dbReference type="Pfam" id="PF16499">
    <property type="entry name" value="Melibiase_2"/>
    <property type="match status" value="1"/>
</dbReference>
<evidence type="ECO:0000256" key="4">
    <source>
        <dbReference type="ARBA" id="ARBA00022729"/>
    </source>
</evidence>
<evidence type="ECO:0000256" key="6">
    <source>
        <dbReference type="ARBA" id="ARBA00023295"/>
    </source>
</evidence>
<dbReference type="SUPFAM" id="SSF51445">
    <property type="entry name" value="(Trans)glycosidases"/>
    <property type="match status" value="1"/>
</dbReference>
<keyword evidence="5 7" id="KW-0378">Hydrolase</keyword>
<keyword evidence="6 7" id="KW-0326">Glycosidase</keyword>
<evidence type="ECO:0000256" key="7">
    <source>
        <dbReference type="RuleBase" id="RU361168"/>
    </source>
</evidence>
<dbReference type="CDD" id="cd14792">
    <property type="entry name" value="GH27"/>
    <property type="match status" value="1"/>
</dbReference>
<dbReference type="EMBL" id="JBGBPQ010000001">
    <property type="protein sequence ID" value="KAL1530791.1"/>
    <property type="molecule type" value="Genomic_DNA"/>
</dbReference>
<sequence>MAPRALLALVGAFPPALALQNGVGLRPAMGYNTWNDLRCEDVSAQAIRSIADAMVDLGLAELGYRYLNVDDCWSHALGPHGKLLEDPTVFPDGDSMAQLVEYVHGKGLLFGLYGDRGWKTCAFRPGSGGLERVHAQQFAQWGIDYLKYDSCWASSDHQTAFTAYAAMRDALNQTGRPILYSLCGWNAWYAPRGAELSNSWRIAADCDEWANVYVAVRTNEALASFAAPGAFNDPDMLLGSSSTAPAHLTPRQVQTQFSLWAVMAAPLLIGSGLRHMPASDLRTYANEEVIAIDQDPLGVQGAPVWSNCPAFEPRDNWWNSPWSMPLDVAVMWSQALGTLGVTFISLASVIGRCSAKPRRACSSRTWLNLLGLFALSYIGVIWYFRPAVDECQQVWARPLVGGERALCFVNFASAERVVTCDAACLRAAGVVGSMSMRDVVEHKDLGMLSASEGLSVTLAGDGGSVLYRLTPLSE</sequence>
<name>A0AB34KD78_PRYPA</name>
<keyword evidence="7" id="KW-1015">Disulfide bond</keyword>
<dbReference type="Proteomes" id="UP001515480">
    <property type="component" value="Unassembled WGS sequence"/>
</dbReference>
<evidence type="ECO:0000313" key="11">
    <source>
        <dbReference type="EMBL" id="KAL1530791.1"/>
    </source>
</evidence>
<dbReference type="SUPFAM" id="SSF51011">
    <property type="entry name" value="Glycosyl hydrolase domain"/>
    <property type="match status" value="1"/>
</dbReference>